<keyword evidence="3" id="KW-1185">Reference proteome</keyword>
<organism evidence="2 3">
    <name type="scientific">Eggerthella guodeyinii</name>
    <dbReference type="NCBI Taxonomy" id="2690837"/>
    <lineage>
        <taxon>Bacteria</taxon>
        <taxon>Bacillati</taxon>
        <taxon>Actinomycetota</taxon>
        <taxon>Coriobacteriia</taxon>
        <taxon>Eggerthellales</taxon>
        <taxon>Eggerthellaceae</taxon>
        <taxon>Eggerthella</taxon>
    </lineage>
</organism>
<reference evidence="3" key="1">
    <citation type="submission" date="2019-08" db="EMBL/GenBank/DDBJ databases">
        <title>Arthrobacter sp. nov., isolated from plateau pika and Tibetan wild ass.</title>
        <authorList>
            <person name="Ge Y."/>
        </authorList>
    </citation>
    <scope>NUCLEOTIDE SEQUENCE [LARGE SCALE GENOMIC DNA]</scope>
    <source>
        <strain evidence="3">HF-4214</strain>
    </source>
</reference>
<feature type="compositionally biased region" description="Low complexity" evidence="1">
    <location>
        <begin position="12"/>
        <end position="22"/>
    </location>
</feature>
<proteinExistence type="predicted"/>
<dbReference type="Proteomes" id="UP000438093">
    <property type="component" value="Unassembled WGS sequence"/>
</dbReference>
<evidence type="ECO:0000256" key="1">
    <source>
        <dbReference type="SAM" id="MobiDB-lite"/>
    </source>
</evidence>
<dbReference type="EMBL" id="VTFY01000019">
    <property type="protein sequence ID" value="MRX83974.1"/>
    <property type="molecule type" value="Genomic_DNA"/>
</dbReference>
<dbReference type="AlphaFoldDB" id="A0A6N7RRZ4"/>
<evidence type="ECO:0000313" key="3">
    <source>
        <dbReference type="Proteomes" id="UP000438093"/>
    </source>
</evidence>
<name>A0A6N7RRZ4_9ACTN</name>
<feature type="non-terminal residue" evidence="2">
    <location>
        <position position="110"/>
    </location>
</feature>
<protein>
    <recommendedName>
        <fullName evidence="4">Molecular chaperone TorD</fullName>
    </recommendedName>
</protein>
<gene>
    <name evidence="2" type="ORF">GJG86_15955</name>
</gene>
<sequence length="110" mass="11092">MGSGWSASSRIGKGSAVGSEGAGESLWQVRAAAWELAALSFRYPGEELEGAVASGEWEEAAREVATALGLALPEGFGAGASAGGLRREATRLFVGAPEPACPPCEGVWAA</sequence>
<accession>A0A6N7RRZ4</accession>
<comment type="caution">
    <text evidence="2">The sequence shown here is derived from an EMBL/GenBank/DDBJ whole genome shotgun (WGS) entry which is preliminary data.</text>
</comment>
<dbReference type="InterPro" id="IPR036411">
    <property type="entry name" value="TorD-like_sf"/>
</dbReference>
<evidence type="ECO:0000313" key="2">
    <source>
        <dbReference type="EMBL" id="MRX83974.1"/>
    </source>
</evidence>
<dbReference type="SUPFAM" id="SSF89155">
    <property type="entry name" value="TorD-like"/>
    <property type="match status" value="1"/>
</dbReference>
<dbReference type="Gene3D" id="1.10.3480.10">
    <property type="entry name" value="TorD-like"/>
    <property type="match status" value="1"/>
</dbReference>
<evidence type="ECO:0008006" key="4">
    <source>
        <dbReference type="Google" id="ProtNLM"/>
    </source>
</evidence>
<feature type="region of interest" description="Disordered" evidence="1">
    <location>
        <begin position="1"/>
        <end position="22"/>
    </location>
</feature>